<accession>A0A5B2VV09</accession>
<reference evidence="21 22" key="2">
    <citation type="submission" date="2019-09" db="EMBL/GenBank/DDBJ databases">
        <authorList>
            <person name="Jin C."/>
        </authorList>
    </citation>
    <scope>NUCLEOTIDE SEQUENCE [LARGE SCALE GENOMIC DNA]</scope>
    <source>
        <strain evidence="21 22">BN140002</strain>
    </source>
</reference>
<evidence type="ECO:0000256" key="8">
    <source>
        <dbReference type="ARBA" id="ARBA00022692"/>
    </source>
</evidence>
<dbReference type="PROSITE" id="PS50109">
    <property type="entry name" value="HIS_KIN"/>
    <property type="match status" value="1"/>
</dbReference>
<dbReference type="Gene3D" id="1.10.287.130">
    <property type="match status" value="1"/>
</dbReference>
<dbReference type="SMART" id="SM00091">
    <property type="entry name" value="PAS"/>
    <property type="match status" value="2"/>
</dbReference>
<dbReference type="PROSITE" id="PS50110">
    <property type="entry name" value="RESPONSE_REGULATORY"/>
    <property type="match status" value="1"/>
</dbReference>
<keyword evidence="9" id="KW-0677">Repeat</keyword>
<evidence type="ECO:0000256" key="7">
    <source>
        <dbReference type="ARBA" id="ARBA00022679"/>
    </source>
</evidence>
<keyword evidence="7" id="KW-0808">Transferase</keyword>
<dbReference type="EMBL" id="VUOA01000007">
    <property type="protein sequence ID" value="KAA2242152.1"/>
    <property type="molecule type" value="Genomic_DNA"/>
</dbReference>
<dbReference type="SUPFAM" id="SSF55785">
    <property type="entry name" value="PYP-like sensor domain (PAS domain)"/>
    <property type="match status" value="2"/>
</dbReference>
<evidence type="ECO:0000313" key="21">
    <source>
        <dbReference type="EMBL" id="KAA2242152.1"/>
    </source>
</evidence>
<feature type="domain" description="PAC" evidence="19">
    <location>
        <begin position="423"/>
        <end position="475"/>
    </location>
</feature>
<evidence type="ECO:0000259" key="20">
    <source>
        <dbReference type="PROSITE" id="PS50885"/>
    </source>
</evidence>
<reference evidence="21 22" key="1">
    <citation type="submission" date="2019-09" db="EMBL/GenBank/DDBJ databases">
        <title>Salinarimonas rosea gen. nov., sp. nov., a new member of the a-2 subgroup of the Proteobacteria.</title>
        <authorList>
            <person name="Liu J."/>
        </authorList>
    </citation>
    <scope>NUCLEOTIDE SEQUENCE [LARGE SCALE GENOMIC DNA]</scope>
    <source>
        <strain evidence="21 22">BN140002</strain>
    </source>
</reference>
<proteinExistence type="predicted"/>
<dbReference type="SMART" id="SM00388">
    <property type="entry name" value="HisKA"/>
    <property type="match status" value="1"/>
</dbReference>
<dbReference type="NCBIfam" id="TIGR00229">
    <property type="entry name" value="sensory_box"/>
    <property type="match status" value="2"/>
</dbReference>
<dbReference type="InterPro" id="IPR036890">
    <property type="entry name" value="HATPase_C_sf"/>
</dbReference>
<keyword evidence="8" id="KW-0812">Transmembrane</keyword>
<evidence type="ECO:0000313" key="22">
    <source>
        <dbReference type="Proteomes" id="UP000323142"/>
    </source>
</evidence>
<dbReference type="AlphaFoldDB" id="A0A5B2VV09"/>
<dbReference type="Gene3D" id="2.10.70.100">
    <property type="match status" value="1"/>
</dbReference>
<feature type="coiled-coil region" evidence="15">
    <location>
        <begin position="600"/>
        <end position="669"/>
    </location>
</feature>
<dbReference type="OrthoDB" id="9796100at2"/>
<keyword evidence="5" id="KW-0997">Cell inner membrane</keyword>
<keyword evidence="10" id="KW-0547">Nucleotide-binding</keyword>
<feature type="domain" description="PAC" evidence="19">
    <location>
        <begin position="550"/>
        <end position="602"/>
    </location>
</feature>
<dbReference type="InterPro" id="IPR001610">
    <property type="entry name" value="PAC"/>
</dbReference>
<evidence type="ECO:0000259" key="18">
    <source>
        <dbReference type="PROSITE" id="PS50112"/>
    </source>
</evidence>
<keyword evidence="15" id="KW-0175">Coiled coil</keyword>
<feature type="modified residue" description="4-aspartylphosphate" evidence="14">
    <location>
        <position position="943"/>
    </location>
</feature>
<dbReference type="GO" id="GO:0000155">
    <property type="term" value="F:phosphorelay sensor kinase activity"/>
    <property type="evidence" value="ECO:0007669"/>
    <property type="project" value="InterPro"/>
</dbReference>
<comment type="catalytic activity">
    <reaction evidence="1">
        <text>ATP + protein L-histidine = ADP + protein N-phospho-L-histidine.</text>
        <dbReference type="EC" id="2.7.13.3"/>
    </reaction>
</comment>
<evidence type="ECO:0000256" key="4">
    <source>
        <dbReference type="ARBA" id="ARBA00022475"/>
    </source>
</evidence>
<dbReference type="SMART" id="SM00086">
    <property type="entry name" value="PAC"/>
    <property type="match status" value="2"/>
</dbReference>
<evidence type="ECO:0000259" key="17">
    <source>
        <dbReference type="PROSITE" id="PS50110"/>
    </source>
</evidence>
<dbReference type="GO" id="GO:0005886">
    <property type="term" value="C:plasma membrane"/>
    <property type="evidence" value="ECO:0007669"/>
    <property type="project" value="UniProtKB-SubCell"/>
</dbReference>
<evidence type="ECO:0000256" key="10">
    <source>
        <dbReference type="ARBA" id="ARBA00022741"/>
    </source>
</evidence>
<dbReference type="CDD" id="cd00082">
    <property type="entry name" value="HisKA"/>
    <property type="match status" value="1"/>
</dbReference>
<evidence type="ECO:0000259" key="19">
    <source>
        <dbReference type="PROSITE" id="PS50113"/>
    </source>
</evidence>
<keyword evidence="4" id="KW-1003">Cell membrane</keyword>
<dbReference type="InterPro" id="IPR005467">
    <property type="entry name" value="His_kinase_dom"/>
</dbReference>
<dbReference type="PRINTS" id="PR00344">
    <property type="entry name" value="BCTRLSENSOR"/>
</dbReference>
<sequence>MTRVRRHSIRHHLLVLVVAVLAPVLLLAGGLTAWLVRAEREAYEQSVAEAARDLGATVEREVAAIEMALRVLATSPTLQAGDVGAFFAQAAGVARQEGVILTLRDPASRQLANTAVPWGDRLPERTSLAEVDAEAGRRRAAVVSPLYRGVATDEPYFAVVLPVIRDGEIRYFLSAAAGVRRLGGLLTGEHPREGWSARLVDGKGVTLATAPWRNAAVGQALPADLLAAARTGGQGLWRCRDAAGERTIVGFSPAGRTGWLVATSVPASLARAGLLRALAVLGAASAVLIGVALLAAFALSGRLSRSVERLSQGAGAILRGDPAPRVSGDVAEVGQVEAALHQAGAELREREAMFRTMADSAPVGVWVADAERGSSYVNRAWYDLTGMAPGTGLGFGWLEAVHPEDRPRIEAAIGVHNAGNIARTLEYRLRRADGTYAYVLDSSAPRLGENGEVLGHVGSVVDLSRRYEAEEALRQSEERLRLAQEAGRISSWDVDLATGDATWLGAWRSVIGDWGDEKPSQALFMRIVHPDDREQVRAALDAALSSQASYDSQFRVVWPDGGVHWIVERGEIVRDASGKPIRMRGIAFDVTARMEAQIALAQLNADLERRVEERTEALRQEAAERRRAELQLHQAQKMEAIGRLTGGLAHDLNNKLQVISAQIDTALRRLKNEPAVSKGLLSAAVAADRCAELITKLLAFARNDEAQPTVIDLEEALVSITALLDRSLLGDSVELKLDVASDLWPIEIDASHFEAALVNLVVNARDAMPDGGTIVIGARNVKAGEARLVDPRLAGDCVEIRAIDTGVGIAPEHIDKVIEPFFTTKPAGKGTGLGLSQVYGLVTGAGGVLLFDSAPGEGTTVSLYIPRARVEARIGAPGLDEPIEDEALPDRRGTVLLVDDDVDVADAVKAVLAQRGYRVEVATGAEEALDAIERRPVDLVLSDVTMPGGLSGVELAQAVRARRPGMPVVLITGNPRALGDHDGEFPLVVKPITGRKLEEAIEREIGPVTAKSAEVVRLHPRSKGA</sequence>
<evidence type="ECO:0000256" key="15">
    <source>
        <dbReference type="SAM" id="Coils"/>
    </source>
</evidence>
<dbReference type="PROSITE" id="PS50113">
    <property type="entry name" value="PAC"/>
    <property type="match status" value="2"/>
</dbReference>
<dbReference type="SUPFAM" id="SSF52172">
    <property type="entry name" value="CheY-like"/>
    <property type="match status" value="1"/>
</dbReference>
<dbReference type="InterPro" id="IPR011006">
    <property type="entry name" value="CheY-like_superfamily"/>
</dbReference>
<dbReference type="CDD" id="cd18774">
    <property type="entry name" value="PDC2_HK_sensor"/>
    <property type="match status" value="1"/>
</dbReference>
<evidence type="ECO:0000256" key="9">
    <source>
        <dbReference type="ARBA" id="ARBA00022737"/>
    </source>
</evidence>
<dbReference type="Gene3D" id="3.30.565.10">
    <property type="entry name" value="Histidine kinase-like ATPase, C-terminal domain"/>
    <property type="match status" value="1"/>
</dbReference>
<organism evidence="21 22">
    <name type="scientific">Salinarimonas soli</name>
    <dbReference type="NCBI Taxonomy" id="1638099"/>
    <lineage>
        <taxon>Bacteria</taxon>
        <taxon>Pseudomonadati</taxon>
        <taxon>Pseudomonadota</taxon>
        <taxon>Alphaproteobacteria</taxon>
        <taxon>Hyphomicrobiales</taxon>
        <taxon>Salinarimonadaceae</taxon>
        <taxon>Salinarimonas</taxon>
    </lineage>
</organism>
<dbReference type="EC" id="2.7.13.3" evidence="3"/>
<dbReference type="SMART" id="SM00387">
    <property type="entry name" value="HATPase_c"/>
    <property type="match status" value="1"/>
</dbReference>
<dbReference type="Pfam" id="PF02518">
    <property type="entry name" value="HATPase_c"/>
    <property type="match status" value="1"/>
</dbReference>
<dbReference type="InterPro" id="IPR003661">
    <property type="entry name" value="HisK_dim/P_dom"/>
</dbReference>
<dbReference type="FunFam" id="2.10.70.100:FF:000001">
    <property type="entry name" value="Sensory transduction histidine kinase"/>
    <property type="match status" value="1"/>
</dbReference>
<dbReference type="GO" id="GO:0000166">
    <property type="term" value="F:nucleotide binding"/>
    <property type="evidence" value="ECO:0007669"/>
    <property type="project" value="UniProtKB-KW"/>
</dbReference>
<dbReference type="InterPro" id="IPR000700">
    <property type="entry name" value="PAS-assoc_C"/>
</dbReference>
<evidence type="ECO:0000256" key="12">
    <source>
        <dbReference type="ARBA" id="ARBA00022989"/>
    </source>
</evidence>
<evidence type="ECO:0000256" key="1">
    <source>
        <dbReference type="ARBA" id="ARBA00000085"/>
    </source>
</evidence>
<feature type="domain" description="HAMP" evidence="20">
    <location>
        <begin position="301"/>
        <end position="352"/>
    </location>
</feature>
<dbReference type="RefSeq" id="WP_149815760.1">
    <property type="nucleotide sequence ID" value="NZ_VUOA01000007.1"/>
</dbReference>
<dbReference type="InterPro" id="IPR004358">
    <property type="entry name" value="Sig_transdc_His_kin-like_C"/>
</dbReference>
<dbReference type="PROSITE" id="PS50885">
    <property type="entry name" value="HAMP"/>
    <property type="match status" value="1"/>
</dbReference>
<dbReference type="SMART" id="SM00448">
    <property type="entry name" value="REC"/>
    <property type="match status" value="1"/>
</dbReference>
<dbReference type="InterPro" id="IPR001789">
    <property type="entry name" value="Sig_transdc_resp-reg_receiver"/>
</dbReference>
<comment type="caution">
    <text evidence="21">The sequence shown here is derived from an EMBL/GenBank/DDBJ whole genome shotgun (WGS) entry which is preliminary data.</text>
</comment>
<dbReference type="SUPFAM" id="SSF55874">
    <property type="entry name" value="ATPase domain of HSP90 chaperone/DNA topoisomerase II/histidine kinase"/>
    <property type="match status" value="1"/>
</dbReference>
<protein>
    <recommendedName>
        <fullName evidence="3">histidine kinase</fullName>
        <ecNumber evidence="3">2.7.13.3</ecNumber>
    </recommendedName>
</protein>
<dbReference type="PANTHER" id="PTHR43304">
    <property type="entry name" value="PHYTOCHROME-LIKE PROTEIN CPH1"/>
    <property type="match status" value="1"/>
</dbReference>
<feature type="domain" description="Response regulatory" evidence="17">
    <location>
        <begin position="894"/>
        <end position="1005"/>
    </location>
</feature>
<dbReference type="InterPro" id="IPR000014">
    <property type="entry name" value="PAS"/>
</dbReference>
<dbReference type="SMART" id="SM00304">
    <property type="entry name" value="HAMP"/>
    <property type="match status" value="1"/>
</dbReference>
<keyword evidence="12" id="KW-1133">Transmembrane helix</keyword>
<feature type="domain" description="PAS" evidence="18">
    <location>
        <begin position="350"/>
        <end position="428"/>
    </location>
</feature>
<keyword evidence="13" id="KW-0472">Membrane</keyword>
<dbReference type="Pfam" id="PF08447">
    <property type="entry name" value="PAS_3"/>
    <property type="match status" value="2"/>
</dbReference>
<evidence type="ECO:0000259" key="16">
    <source>
        <dbReference type="PROSITE" id="PS50109"/>
    </source>
</evidence>
<feature type="domain" description="Histidine kinase" evidence="16">
    <location>
        <begin position="647"/>
        <end position="869"/>
    </location>
</feature>
<gene>
    <name evidence="21" type="ORF">F0L46_04095</name>
</gene>
<dbReference type="InterPro" id="IPR003660">
    <property type="entry name" value="HAMP_dom"/>
</dbReference>
<keyword evidence="6 14" id="KW-0597">Phosphoprotein</keyword>
<evidence type="ECO:0000256" key="5">
    <source>
        <dbReference type="ARBA" id="ARBA00022519"/>
    </source>
</evidence>
<evidence type="ECO:0000256" key="13">
    <source>
        <dbReference type="ARBA" id="ARBA00023136"/>
    </source>
</evidence>
<evidence type="ECO:0000256" key="14">
    <source>
        <dbReference type="PROSITE-ProRule" id="PRU00169"/>
    </source>
</evidence>
<dbReference type="Proteomes" id="UP000323142">
    <property type="component" value="Unassembled WGS sequence"/>
</dbReference>
<name>A0A5B2VV09_9HYPH</name>
<dbReference type="InterPro" id="IPR035965">
    <property type="entry name" value="PAS-like_dom_sf"/>
</dbReference>
<dbReference type="Gene3D" id="3.30.450.20">
    <property type="entry name" value="PAS domain"/>
    <property type="match status" value="2"/>
</dbReference>
<dbReference type="InterPro" id="IPR036097">
    <property type="entry name" value="HisK_dim/P_sf"/>
</dbReference>
<dbReference type="InterPro" id="IPR013655">
    <property type="entry name" value="PAS_fold_3"/>
</dbReference>
<dbReference type="PANTHER" id="PTHR43304:SF1">
    <property type="entry name" value="PAC DOMAIN-CONTAINING PROTEIN"/>
    <property type="match status" value="1"/>
</dbReference>
<comment type="subcellular location">
    <subcellularLocation>
        <location evidence="2">Cell inner membrane</location>
        <topology evidence="2">Multi-pass membrane protein</topology>
    </subcellularLocation>
</comment>
<evidence type="ECO:0000256" key="6">
    <source>
        <dbReference type="ARBA" id="ARBA00022553"/>
    </source>
</evidence>
<dbReference type="SUPFAM" id="SSF47384">
    <property type="entry name" value="Homodimeric domain of signal transducing histidine kinase"/>
    <property type="match status" value="1"/>
</dbReference>
<keyword evidence="22" id="KW-1185">Reference proteome</keyword>
<dbReference type="InterPro" id="IPR052162">
    <property type="entry name" value="Sensor_kinase/Photoreceptor"/>
</dbReference>
<dbReference type="InterPro" id="IPR003594">
    <property type="entry name" value="HATPase_dom"/>
</dbReference>
<dbReference type="PROSITE" id="PS50112">
    <property type="entry name" value="PAS"/>
    <property type="match status" value="1"/>
</dbReference>
<dbReference type="Pfam" id="PF00072">
    <property type="entry name" value="Response_reg"/>
    <property type="match status" value="1"/>
</dbReference>
<evidence type="ECO:0000256" key="3">
    <source>
        <dbReference type="ARBA" id="ARBA00012438"/>
    </source>
</evidence>
<dbReference type="Gene3D" id="3.40.50.2300">
    <property type="match status" value="1"/>
</dbReference>
<evidence type="ECO:0000256" key="2">
    <source>
        <dbReference type="ARBA" id="ARBA00004429"/>
    </source>
</evidence>
<dbReference type="CDD" id="cd00130">
    <property type="entry name" value="PAS"/>
    <property type="match status" value="2"/>
</dbReference>
<keyword evidence="11" id="KW-0418">Kinase</keyword>
<evidence type="ECO:0000256" key="11">
    <source>
        <dbReference type="ARBA" id="ARBA00022777"/>
    </source>
</evidence>